<proteinExistence type="predicted"/>
<evidence type="ECO:0000256" key="2">
    <source>
        <dbReference type="SAM" id="Phobius"/>
    </source>
</evidence>
<name>A0A542XFS0_9MICO</name>
<organism evidence="3 4">
    <name type="scientific">Barrientosiimonas humi</name>
    <dbReference type="NCBI Taxonomy" id="999931"/>
    <lineage>
        <taxon>Bacteria</taxon>
        <taxon>Bacillati</taxon>
        <taxon>Actinomycetota</taxon>
        <taxon>Actinomycetes</taxon>
        <taxon>Micrococcales</taxon>
        <taxon>Dermacoccaceae</taxon>
        <taxon>Barrientosiimonas</taxon>
    </lineage>
</organism>
<keyword evidence="2" id="KW-1133">Transmembrane helix</keyword>
<evidence type="ECO:0000313" key="4">
    <source>
        <dbReference type="Proteomes" id="UP000318336"/>
    </source>
</evidence>
<keyword evidence="2" id="KW-0812">Transmembrane</keyword>
<evidence type="ECO:0000256" key="1">
    <source>
        <dbReference type="SAM" id="MobiDB-lite"/>
    </source>
</evidence>
<feature type="region of interest" description="Disordered" evidence="1">
    <location>
        <begin position="1"/>
        <end position="24"/>
    </location>
</feature>
<feature type="transmembrane region" description="Helical" evidence="2">
    <location>
        <begin position="29"/>
        <end position="46"/>
    </location>
</feature>
<gene>
    <name evidence="3" type="ORF">FB554_2837</name>
</gene>
<reference evidence="3 4" key="1">
    <citation type="submission" date="2019-06" db="EMBL/GenBank/DDBJ databases">
        <title>Sequencing the genomes of 1000 actinobacteria strains.</title>
        <authorList>
            <person name="Klenk H.-P."/>
        </authorList>
    </citation>
    <scope>NUCLEOTIDE SEQUENCE [LARGE SCALE GENOMIC DNA]</scope>
    <source>
        <strain evidence="3 4">DSM 24617</strain>
    </source>
</reference>
<comment type="caution">
    <text evidence="3">The sequence shown here is derived from an EMBL/GenBank/DDBJ whole genome shotgun (WGS) entry which is preliminary data.</text>
</comment>
<evidence type="ECO:0000313" key="3">
    <source>
        <dbReference type="EMBL" id="TQL34660.1"/>
    </source>
</evidence>
<dbReference type="EMBL" id="VFOK01000001">
    <property type="protein sequence ID" value="TQL34660.1"/>
    <property type="molecule type" value="Genomic_DNA"/>
</dbReference>
<dbReference type="Proteomes" id="UP000318336">
    <property type="component" value="Unassembled WGS sequence"/>
</dbReference>
<keyword evidence="2" id="KW-0472">Membrane</keyword>
<feature type="transmembrane region" description="Helical" evidence="2">
    <location>
        <begin position="58"/>
        <end position="79"/>
    </location>
</feature>
<dbReference type="RefSeq" id="WP_142007027.1">
    <property type="nucleotide sequence ID" value="NZ_CAJTBP010000001.1"/>
</dbReference>
<sequence length="86" mass="8875">MNPEQSQHRTRRDPGLTSAFTGPRTSTPALVLMLGLGLLLLGYAGQGLGGEPGTGLTITYVAMTVAGLALLAGGVSATLRKLRARR</sequence>
<dbReference type="AlphaFoldDB" id="A0A542XFS0"/>
<keyword evidence="4" id="KW-1185">Reference proteome</keyword>
<accession>A0A542XFS0</accession>
<protein>
    <submittedName>
        <fullName evidence="3">Uncharacterized protein</fullName>
    </submittedName>
</protein>